<evidence type="ECO:0000313" key="4">
    <source>
        <dbReference type="EMBL" id="CAD2184000.1"/>
    </source>
</evidence>
<dbReference type="GO" id="GO:0051087">
    <property type="term" value="F:protein-folding chaperone binding"/>
    <property type="evidence" value="ECO:0007669"/>
    <property type="project" value="TreeGrafter"/>
</dbReference>
<dbReference type="AlphaFoldDB" id="A0A6V7WAP1"/>
<dbReference type="GO" id="GO:0005829">
    <property type="term" value="C:cytosol"/>
    <property type="evidence" value="ECO:0007669"/>
    <property type="project" value="TreeGrafter"/>
</dbReference>
<dbReference type="GO" id="GO:0051879">
    <property type="term" value="F:Hsp90 protein binding"/>
    <property type="evidence" value="ECO:0007669"/>
    <property type="project" value="InterPro"/>
</dbReference>
<proteinExistence type="inferred from homology"/>
<dbReference type="InterPro" id="IPR008978">
    <property type="entry name" value="HSP20-like_chaperone"/>
</dbReference>
<protein>
    <recommendedName>
        <fullName evidence="3">CS domain-containing protein</fullName>
    </recommendedName>
</protein>
<comment type="caution">
    <text evidence="4">The sequence shown here is derived from an EMBL/GenBank/DDBJ whole genome shotgun (WGS) entry which is preliminary data.</text>
</comment>
<feature type="domain" description="CS" evidence="3">
    <location>
        <begin position="3"/>
        <end position="100"/>
    </location>
</feature>
<keyword evidence="2" id="KW-0472">Membrane</keyword>
<comment type="similarity">
    <text evidence="1">Belongs to the p23/wos2 family.</text>
</comment>
<dbReference type="InterPro" id="IPR045250">
    <property type="entry name" value="p23-like"/>
</dbReference>
<dbReference type="Proteomes" id="UP000580250">
    <property type="component" value="Unassembled WGS sequence"/>
</dbReference>
<dbReference type="PANTHER" id="PTHR22932:SF1">
    <property type="entry name" value="CO-CHAPERONE PROTEIN DAF-41"/>
    <property type="match status" value="1"/>
</dbReference>
<dbReference type="EMBL" id="CAJEWN010000486">
    <property type="protein sequence ID" value="CAD2184000.1"/>
    <property type="molecule type" value="Genomic_DNA"/>
</dbReference>
<dbReference type="InterPro" id="IPR007052">
    <property type="entry name" value="CS_dom"/>
</dbReference>
<dbReference type="GO" id="GO:0006457">
    <property type="term" value="P:protein folding"/>
    <property type="evidence" value="ECO:0007669"/>
    <property type="project" value="TreeGrafter"/>
</dbReference>
<accession>A0A6V7WAP1</accession>
<gene>
    <name evidence="4" type="ORF">MENT_LOCUS36327</name>
</gene>
<keyword evidence="2" id="KW-1133">Transmembrane helix</keyword>
<evidence type="ECO:0000256" key="2">
    <source>
        <dbReference type="SAM" id="Phobius"/>
    </source>
</evidence>
<dbReference type="OrthoDB" id="2157530at2759"/>
<dbReference type="SUPFAM" id="SSF49764">
    <property type="entry name" value="HSP20-like chaperones"/>
    <property type="match status" value="1"/>
</dbReference>
<dbReference type="PANTHER" id="PTHR22932">
    <property type="entry name" value="TELOMERASE-BINDING PROTEIN P23 HSP90 CO-CHAPERONE"/>
    <property type="match status" value="1"/>
</dbReference>
<dbReference type="GO" id="GO:0005634">
    <property type="term" value="C:nucleus"/>
    <property type="evidence" value="ECO:0007669"/>
    <property type="project" value="TreeGrafter"/>
</dbReference>
<dbReference type="Gene3D" id="2.60.40.790">
    <property type="match status" value="1"/>
</dbReference>
<keyword evidence="2" id="KW-0812">Transmembrane</keyword>
<evidence type="ECO:0000259" key="3">
    <source>
        <dbReference type="PROSITE" id="PS51203"/>
    </source>
</evidence>
<evidence type="ECO:0000313" key="5">
    <source>
        <dbReference type="Proteomes" id="UP000580250"/>
    </source>
</evidence>
<reference evidence="4 5" key="1">
    <citation type="submission" date="2020-08" db="EMBL/GenBank/DDBJ databases">
        <authorList>
            <person name="Koutsovoulos G."/>
            <person name="Danchin GJ E."/>
        </authorList>
    </citation>
    <scope>NUCLEOTIDE SEQUENCE [LARGE SCALE GENOMIC DNA]</scope>
</reference>
<dbReference type="GO" id="GO:0051131">
    <property type="term" value="P:chaperone-mediated protein complex assembly"/>
    <property type="evidence" value="ECO:0007669"/>
    <property type="project" value="TreeGrafter"/>
</dbReference>
<feature type="transmembrane region" description="Helical" evidence="2">
    <location>
        <begin position="181"/>
        <end position="203"/>
    </location>
</feature>
<sequence>MNKYYPFVYWAQDVNNIFLRVEIKSLVNYQLTVANGGRLLIFQGMGIPLVAPGDMADLSQFEFQLFLASAVVESFECKEIEKGLNITLKKQNAGFWKNGLVNPDHKLETKLWLKFDFDKWKDDPEDVDNEDVDFEEGDGLRMRKSTVIEDLLQQIEKNKKEVTISSSWDFYKKIFYFLVRLTLNGFLLLIALFAIIYFFYYLYVFITT</sequence>
<organism evidence="4 5">
    <name type="scientific">Meloidogyne enterolobii</name>
    <name type="common">Root-knot nematode worm</name>
    <name type="synonym">Meloidogyne mayaguensis</name>
    <dbReference type="NCBI Taxonomy" id="390850"/>
    <lineage>
        <taxon>Eukaryota</taxon>
        <taxon>Metazoa</taxon>
        <taxon>Ecdysozoa</taxon>
        <taxon>Nematoda</taxon>
        <taxon>Chromadorea</taxon>
        <taxon>Rhabditida</taxon>
        <taxon>Tylenchina</taxon>
        <taxon>Tylenchomorpha</taxon>
        <taxon>Tylenchoidea</taxon>
        <taxon>Meloidogynidae</taxon>
        <taxon>Meloidogyninae</taxon>
        <taxon>Meloidogyne</taxon>
    </lineage>
</organism>
<evidence type="ECO:0000256" key="1">
    <source>
        <dbReference type="ARBA" id="ARBA00025733"/>
    </source>
</evidence>
<dbReference type="PROSITE" id="PS51203">
    <property type="entry name" value="CS"/>
    <property type="match status" value="1"/>
</dbReference>
<name>A0A6V7WAP1_MELEN</name>